<dbReference type="AlphaFoldDB" id="A0A2C6MF70"/>
<evidence type="ECO:0000313" key="1">
    <source>
        <dbReference type="EMBL" id="PHJ38305.1"/>
    </source>
</evidence>
<dbReference type="Proteomes" id="UP000222564">
    <property type="component" value="Unassembled WGS sequence"/>
</dbReference>
<accession>A0A2C6MF70</accession>
<sequence>MMAEMDQIAERLNQITALISPIQGWVSNQAGRALYQTARFHAPIPTVVELGSWRGSESEDLHKKMLEGYQENQLYGFIVFDDVPSWPGPTKVVSELPGWYRQVSIRHNQCIVQKVE</sequence>
<protein>
    <submittedName>
        <fullName evidence="1">Uncharacterized protein</fullName>
    </submittedName>
</protein>
<name>A0A2C6MF70_9FIRM</name>
<dbReference type="OrthoDB" id="176403at2"/>
<keyword evidence="2" id="KW-1185">Reference proteome</keyword>
<gene>
    <name evidence="1" type="ORF">P378_10760</name>
</gene>
<comment type="caution">
    <text evidence="1">The sequence shown here is derived from an EMBL/GenBank/DDBJ whole genome shotgun (WGS) entry which is preliminary data.</text>
</comment>
<organism evidence="1 2">
    <name type="scientific">Desulforamulus profundi</name>
    <dbReference type="NCBI Taxonomy" id="1383067"/>
    <lineage>
        <taxon>Bacteria</taxon>
        <taxon>Bacillati</taxon>
        <taxon>Bacillota</taxon>
        <taxon>Clostridia</taxon>
        <taxon>Eubacteriales</taxon>
        <taxon>Peptococcaceae</taxon>
        <taxon>Desulforamulus</taxon>
    </lineage>
</organism>
<evidence type="ECO:0000313" key="2">
    <source>
        <dbReference type="Proteomes" id="UP000222564"/>
    </source>
</evidence>
<dbReference type="EMBL" id="AWQQ01000054">
    <property type="protein sequence ID" value="PHJ38305.1"/>
    <property type="molecule type" value="Genomic_DNA"/>
</dbReference>
<reference evidence="1 2" key="1">
    <citation type="submission" date="2013-09" db="EMBL/GenBank/DDBJ databases">
        <title>Biodegradation of hydrocarbons in the deep terrestrial subsurface : characterization of a microbial consortium composed of two Desulfotomaculum species originating from a deep geological formation.</title>
        <authorList>
            <person name="Aullo T."/>
            <person name="Berlendis S."/>
            <person name="Lascourreges J.-F."/>
            <person name="Dessort D."/>
            <person name="Saint-Laurent S."/>
            <person name="Schraauwers B."/>
            <person name="Mas J."/>
            <person name="Magot M."/>
            <person name="Ranchou-Peyruse A."/>
        </authorList>
    </citation>
    <scope>NUCLEOTIDE SEQUENCE [LARGE SCALE GENOMIC DNA]</scope>
    <source>
        <strain evidence="1 2">Bs107</strain>
    </source>
</reference>
<dbReference type="RefSeq" id="WP_099083089.1">
    <property type="nucleotide sequence ID" value="NZ_AWQQ01000054.1"/>
</dbReference>
<proteinExistence type="predicted"/>